<dbReference type="InterPro" id="IPR014721">
    <property type="entry name" value="Ribsml_uS5_D2-typ_fold_subgr"/>
</dbReference>
<dbReference type="HAMAP" id="MF_00532_B">
    <property type="entry name" value="Ribosomal_uS9_B"/>
    <property type="match status" value="1"/>
</dbReference>
<gene>
    <name evidence="5 7" type="primary">rpsI</name>
    <name evidence="7" type="ORF">DDT42_00787</name>
</gene>
<dbReference type="AlphaFoldDB" id="A0A9E2BG24"/>
<feature type="compositionally biased region" description="Basic residues" evidence="6">
    <location>
        <begin position="118"/>
        <end position="132"/>
    </location>
</feature>
<evidence type="ECO:0000256" key="3">
    <source>
        <dbReference type="ARBA" id="ARBA00023274"/>
    </source>
</evidence>
<dbReference type="GO" id="GO:0022627">
    <property type="term" value="C:cytosolic small ribosomal subunit"/>
    <property type="evidence" value="ECO:0007669"/>
    <property type="project" value="TreeGrafter"/>
</dbReference>
<feature type="region of interest" description="Disordered" evidence="6">
    <location>
        <begin position="103"/>
        <end position="132"/>
    </location>
</feature>
<sequence length="132" mass="15000">MVIPLTSRGTGRRKRSVCRVQIRKGSGEVVVNSKPIFEYLQNRKTLELKATRPLIVTNTTNDFDVYIRAFGGGSTGTAGAISLGLARALIETNPDFRPMLKKEGLLTRDPREKERKKYGLHRARKARQYRKR</sequence>
<evidence type="ECO:0000256" key="4">
    <source>
        <dbReference type="ARBA" id="ARBA00035259"/>
    </source>
</evidence>
<dbReference type="GO" id="GO:0003723">
    <property type="term" value="F:RNA binding"/>
    <property type="evidence" value="ECO:0007669"/>
    <property type="project" value="TreeGrafter"/>
</dbReference>
<dbReference type="Gene3D" id="3.30.230.10">
    <property type="match status" value="1"/>
</dbReference>
<dbReference type="Pfam" id="PF00380">
    <property type="entry name" value="Ribosomal_S9"/>
    <property type="match status" value="1"/>
</dbReference>
<comment type="caution">
    <text evidence="7">The sequence shown here is derived from an EMBL/GenBank/DDBJ whole genome shotgun (WGS) entry which is preliminary data.</text>
</comment>
<reference evidence="7 8" key="1">
    <citation type="journal article" date="2021" name="bioRxiv">
        <title>Unique metabolic strategies in Hadean analogues reveal hints for primordial physiology.</title>
        <authorList>
            <person name="Nobu M.K."/>
            <person name="Nakai R."/>
            <person name="Tamazawa S."/>
            <person name="Mori H."/>
            <person name="Toyoda A."/>
            <person name="Ijiri A."/>
            <person name="Suzuki S."/>
            <person name="Kurokawa K."/>
            <person name="Kamagata Y."/>
            <person name="Tamaki H."/>
        </authorList>
    </citation>
    <scope>NUCLEOTIDE SEQUENCE [LARGE SCALE GENOMIC DNA]</scope>
    <source>
        <strain evidence="7">BS525</strain>
    </source>
</reference>
<evidence type="ECO:0000256" key="1">
    <source>
        <dbReference type="ARBA" id="ARBA00005251"/>
    </source>
</evidence>
<keyword evidence="3 5" id="KW-0687">Ribonucleoprotein</keyword>
<proteinExistence type="inferred from homology"/>
<dbReference type="FunFam" id="3.30.230.10:FF:000001">
    <property type="entry name" value="30S ribosomal protein S9"/>
    <property type="match status" value="1"/>
</dbReference>
<protein>
    <recommendedName>
        <fullName evidence="4 5">Small ribosomal subunit protein uS9</fullName>
    </recommendedName>
</protein>
<comment type="similarity">
    <text evidence="1 5">Belongs to the universal ribosomal protein uS9 family.</text>
</comment>
<dbReference type="GO" id="GO:0003735">
    <property type="term" value="F:structural constituent of ribosome"/>
    <property type="evidence" value="ECO:0007669"/>
    <property type="project" value="InterPro"/>
</dbReference>
<dbReference type="EMBL" id="QLTW01000032">
    <property type="protein sequence ID" value="MBT9144931.1"/>
    <property type="molecule type" value="Genomic_DNA"/>
</dbReference>
<dbReference type="NCBIfam" id="NF001099">
    <property type="entry name" value="PRK00132.1"/>
    <property type="match status" value="1"/>
</dbReference>
<dbReference type="SUPFAM" id="SSF54211">
    <property type="entry name" value="Ribosomal protein S5 domain 2-like"/>
    <property type="match status" value="1"/>
</dbReference>
<dbReference type="InterPro" id="IPR023035">
    <property type="entry name" value="Ribosomal_uS9_bac/plastid"/>
</dbReference>
<dbReference type="GO" id="GO:0006412">
    <property type="term" value="P:translation"/>
    <property type="evidence" value="ECO:0007669"/>
    <property type="project" value="UniProtKB-UniRule"/>
</dbReference>
<evidence type="ECO:0000256" key="5">
    <source>
        <dbReference type="HAMAP-Rule" id="MF_00532"/>
    </source>
</evidence>
<evidence type="ECO:0000313" key="8">
    <source>
        <dbReference type="Proteomes" id="UP000811545"/>
    </source>
</evidence>
<evidence type="ECO:0000256" key="6">
    <source>
        <dbReference type="SAM" id="MobiDB-lite"/>
    </source>
</evidence>
<accession>A0A9E2BG24</accession>
<feature type="compositionally biased region" description="Basic and acidic residues" evidence="6">
    <location>
        <begin position="103"/>
        <end position="117"/>
    </location>
</feature>
<dbReference type="PANTHER" id="PTHR21569">
    <property type="entry name" value="RIBOSOMAL PROTEIN S9"/>
    <property type="match status" value="1"/>
</dbReference>
<evidence type="ECO:0000256" key="2">
    <source>
        <dbReference type="ARBA" id="ARBA00022980"/>
    </source>
</evidence>
<dbReference type="InterPro" id="IPR020568">
    <property type="entry name" value="Ribosomal_Su5_D2-typ_SF"/>
</dbReference>
<organism evidence="7 8">
    <name type="scientific">Psychracetigena formicireducens</name>
    <dbReference type="NCBI Taxonomy" id="2986056"/>
    <lineage>
        <taxon>Bacteria</taxon>
        <taxon>Bacillati</taxon>
        <taxon>Candidatus Lithacetigenota</taxon>
        <taxon>Candidatus Psychracetigena</taxon>
    </lineage>
</organism>
<dbReference type="InterPro" id="IPR000754">
    <property type="entry name" value="Ribosomal_uS9"/>
</dbReference>
<dbReference type="Proteomes" id="UP000811545">
    <property type="component" value="Unassembled WGS sequence"/>
</dbReference>
<evidence type="ECO:0000313" key="7">
    <source>
        <dbReference type="EMBL" id="MBT9144931.1"/>
    </source>
</evidence>
<keyword evidence="2 5" id="KW-0689">Ribosomal protein</keyword>
<dbReference type="PANTHER" id="PTHR21569:SF1">
    <property type="entry name" value="SMALL RIBOSOMAL SUBUNIT PROTEIN US9M"/>
    <property type="match status" value="1"/>
</dbReference>
<name>A0A9E2BG24_PSYF1</name>